<dbReference type="AlphaFoldDB" id="A0A3M7PXM5"/>
<evidence type="ECO:0000313" key="1">
    <source>
        <dbReference type="EMBL" id="RNA03753.1"/>
    </source>
</evidence>
<comment type="caution">
    <text evidence="1">The sequence shown here is derived from an EMBL/GenBank/DDBJ whole genome shotgun (WGS) entry which is preliminary data.</text>
</comment>
<accession>A0A3M7PXM5</accession>
<keyword evidence="2" id="KW-1185">Reference proteome</keyword>
<name>A0A3M7PXM5_BRAPC</name>
<evidence type="ECO:0000313" key="2">
    <source>
        <dbReference type="Proteomes" id="UP000276133"/>
    </source>
</evidence>
<sequence length="77" mass="9277">MFINRILQFIYLTFLNDSILTRISASCCAIRFLQMREKIIFVQNYYKLSIVLHLLNNQLFLMQMIEIASKLNLNQRF</sequence>
<reference evidence="1 2" key="1">
    <citation type="journal article" date="2018" name="Sci. Rep.">
        <title>Genomic signatures of local adaptation to the degree of environmental predictability in rotifers.</title>
        <authorList>
            <person name="Franch-Gras L."/>
            <person name="Hahn C."/>
            <person name="Garcia-Roger E.M."/>
            <person name="Carmona M.J."/>
            <person name="Serra M."/>
            <person name="Gomez A."/>
        </authorList>
    </citation>
    <scope>NUCLEOTIDE SEQUENCE [LARGE SCALE GENOMIC DNA]</scope>
    <source>
        <strain evidence="1">HYR1</strain>
    </source>
</reference>
<organism evidence="1 2">
    <name type="scientific">Brachionus plicatilis</name>
    <name type="common">Marine rotifer</name>
    <name type="synonym">Brachionus muelleri</name>
    <dbReference type="NCBI Taxonomy" id="10195"/>
    <lineage>
        <taxon>Eukaryota</taxon>
        <taxon>Metazoa</taxon>
        <taxon>Spiralia</taxon>
        <taxon>Gnathifera</taxon>
        <taxon>Rotifera</taxon>
        <taxon>Eurotatoria</taxon>
        <taxon>Monogononta</taxon>
        <taxon>Pseudotrocha</taxon>
        <taxon>Ploima</taxon>
        <taxon>Brachionidae</taxon>
        <taxon>Brachionus</taxon>
    </lineage>
</organism>
<protein>
    <submittedName>
        <fullName evidence="1">Uncharacterized protein</fullName>
    </submittedName>
</protein>
<gene>
    <name evidence="1" type="ORF">BpHYR1_005693</name>
</gene>
<proteinExistence type="predicted"/>
<dbReference type="EMBL" id="REGN01008364">
    <property type="protein sequence ID" value="RNA03753.1"/>
    <property type="molecule type" value="Genomic_DNA"/>
</dbReference>
<dbReference type="Proteomes" id="UP000276133">
    <property type="component" value="Unassembled WGS sequence"/>
</dbReference>